<feature type="compositionally biased region" description="Low complexity" evidence="2">
    <location>
        <begin position="1219"/>
        <end position="1232"/>
    </location>
</feature>
<feature type="coiled-coil region" evidence="1">
    <location>
        <begin position="444"/>
        <end position="499"/>
    </location>
</feature>
<feature type="compositionally biased region" description="Polar residues" evidence="2">
    <location>
        <begin position="183"/>
        <end position="205"/>
    </location>
</feature>
<gene>
    <name evidence="3" type="ORF">TTHERM_00777290</name>
</gene>
<feature type="compositionally biased region" description="Polar residues" evidence="2">
    <location>
        <begin position="1344"/>
        <end position="1364"/>
    </location>
</feature>
<dbReference type="GeneID" id="7841343"/>
<reference evidence="4" key="1">
    <citation type="journal article" date="2006" name="PLoS Biol.">
        <title>Macronuclear genome sequence of the ciliate Tetrahymena thermophila, a model eukaryote.</title>
        <authorList>
            <person name="Eisen J.A."/>
            <person name="Coyne R.S."/>
            <person name="Wu M."/>
            <person name="Wu D."/>
            <person name="Thiagarajan M."/>
            <person name="Wortman J.R."/>
            <person name="Badger J.H."/>
            <person name="Ren Q."/>
            <person name="Amedeo P."/>
            <person name="Jones K.M."/>
            <person name="Tallon L.J."/>
            <person name="Delcher A.L."/>
            <person name="Salzberg S.L."/>
            <person name="Silva J.C."/>
            <person name="Haas B.J."/>
            <person name="Majoros W.H."/>
            <person name="Farzad M."/>
            <person name="Carlton J.M."/>
            <person name="Smith R.K. Jr."/>
            <person name="Garg J."/>
            <person name="Pearlman R.E."/>
            <person name="Karrer K.M."/>
            <person name="Sun L."/>
            <person name="Manning G."/>
            <person name="Elde N.C."/>
            <person name="Turkewitz A.P."/>
            <person name="Asai D.J."/>
            <person name="Wilkes D.E."/>
            <person name="Wang Y."/>
            <person name="Cai H."/>
            <person name="Collins K."/>
            <person name="Stewart B.A."/>
            <person name="Lee S.R."/>
            <person name="Wilamowska K."/>
            <person name="Weinberg Z."/>
            <person name="Ruzzo W.L."/>
            <person name="Wloga D."/>
            <person name="Gaertig J."/>
            <person name="Frankel J."/>
            <person name="Tsao C.-C."/>
            <person name="Gorovsky M.A."/>
            <person name="Keeling P.J."/>
            <person name="Waller R.F."/>
            <person name="Patron N.J."/>
            <person name="Cherry J.M."/>
            <person name="Stover N.A."/>
            <person name="Krieger C.J."/>
            <person name="del Toro C."/>
            <person name="Ryder H.F."/>
            <person name="Williamson S.C."/>
            <person name="Barbeau R.A."/>
            <person name="Hamilton E.P."/>
            <person name="Orias E."/>
        </authorList>
    </citation>
    <scope>NUCLEOTIDE SEQUENCE [LARGE SCALE GENOMIC DNA]</scope>
    <source>
        <strain evidence="4">SB210</strain>
    </source>
</reference>
<feature type="region of interest" description="Disordered" evidence="2">
    <location>
        <begin position="155"/>
        <end position="215"/>
    </location>
</feature>
<name>Q23WS6_TETTS</name>
<feature type="compositionally biased region" description="Polar residues" evidence="2">
    <location>
        <begin position="1233"/>
        <end position="1246"/>
    </location>
</feature>
<organism evidence="3 4">
    <name type="scientific">Tetrahymena thermophila (strain SB210)</name>
    <dbReference type="NCBI Taxonomy" id="312017"/>
    <lineage>
        <taxon>Eukaryota</taxon>
        <taxon>Sar</taxon>
        <taxon>Alveolata</taxon>
        <taxon>Ciliophora</taxon>
        <taxon>Intramacronucleata</taxon>
        <taxon>Oligohymenophorea</taxon>
        <taxon>Hymenostomatida</taxon>
        <taxon>Tetrahymenina</taxon>
        <taxon>Tetrahymenidae</taxon>
        <taxon>Tetrahymena</taxon>
    </lineage>
</organism>
<feature type="compositionally biased region" description="Polar residues" evidence="2">
    <location>
        <begin position="1282"/>
        <end position="1329"/>
    </location>
</feature>
<dbReference type="Proteomes" id="UP000009168">
    <property type="component" value="Unassembled WGS sequence"/>
</dbReference>
<feature type="region of interest" description="Disordered" evidence="2">
    <location>
        <begin position="1588"/>
        <end position="1609"/>
    </location>
</feature>
<feature type="region of interest" description="Disordered" evidence="2">
    <location>
        <begin position="1218"/>
        <end position="1246"/>
    </location>
</feature>
<keyword evidence="1" id="KW-0175">Coiled coil</keyword>
<evidence type="ECO:0000313" key="3">
    <source>
        <dbReference type="EMBL" id="EAS01019.2"/>
    </source>
</evidence>
<feature type="compositionally biased region" description="Low complexity" evidence="2">
    <location>
        <begin position="1330"/>
        <end position="1343"/>
    </location>
</feature>
<dbReference type="InParanoid" id="Q23WS6"/>
<feature type="coiled-coil region" evidence="1">
    <location>
        <begin position="935"/>
        <end position="1010"/>
    </location>
</feature>
<proteinExistence type="predicted"/>
<dbReference type="KEGG" id="tet:TTHERM_00777290"/>
<evidence type="ECO:0000256" key="2">
    <source>
        <dbReference type="SAM" id="MobiDB-lite"/>
    </source>
</evidence>
<protein>
    <submittedName>
        <fullName evidence="3">Uncharacterized protein</fullName>
    </submittedName>
</protein>
<dbReference type="RefSeq" id="XP_001021264.2">
    <property type="nucleotide sequence ID" value="XM_001021264.2"/>
</dbReference>
<feature type="coiled-coil region" evidence="1">
    <location>
        <begin position="851"/>
        <end position="899"/>
    </location>
</feature>
<accession>Q23WS6</accession>
<dbReference type="HOGENOM" id="CLU_226211_0_0_1"/>
<evidence type="ECO:0000256" key="1">
    <source>
        <dbReference type="SAM" id="Coils"/>
    </source>
</evidence>
<dbReference type="EMBL" id="GG662606">
    <property type="protein sequence ID" value="EAS01019.2"/>
    <property type="molecule type" value="Genomic_DNA"/>
</dbReference>
<keyword evidence="4" id="KW-1185">Reference proteome</keyword>
<evidence type="ECO:0000313" key="4">
    <source>
        <dbReference type="Proteomes" id="UP000009168"/>
    </source>
</evidence>
<sequence length="1901" mass="219462">MIQYRDQESALNLNMQLGISNSVMSFTNHFKTQEQDNAKQEGENNLFNYKNNKENYDYQQQSGEIKQKEQQQPNQLVFDIIHSFAQESLSNPVLLQNINSDQKQAVTGSSCSSFSQLSQRAQNPNNQMIQLKNNINIPNLNLQQNLYHYNTEQSISQLPPQPKFGKDDFIKSPNKSNFDELSGQKQTIQDSINSKSGNQNINLSSPAPPTPLKNHQKVPSIIINPISQQQQENKSSLYIPINQMFSQEQSISQNNSSVLCNTNAKSSYRSNSTGMNNNSQVNLNVKNLLNNNSNSSNTFDLNFVNNTNSSSVLANNNFQIINSNYQNINNSNNTNGILSVNSQKNNSAILNNQLNKSNLEENKMNLTGIDLTNRSFLGELHQQNISNTNNKSTINGNSSFSNSNNNISFVANCNNTTIMKTLEKNMGVSYQQMQHLINSSQQLQNNYSLEIEKYLDQLNSLKEKQEKCENKQKKKKKELEEIEDQINQVENKQKYHRTMILSDDQSRKQKIEITFNSHSQLDTVLQKMKNLISIIPDPKMHEKFQASTQPLESVLKQLSENKKEIIMLLLQERDEQMRISEYLSALREDFNSYIMKNTEHTLIYEENNEVLDSLKAQYPAESTYITQNLEYQNQKQLILTKLQQVKQDHENTQKEIHFKEQMISKFNENSSILQQRLEQARRNKSSGPDYQTYENQFQLFLIDSFDENASQFYKDFIKIFDAEFLQKAVSHCKANSNILLTKIISFQSLLLQETHIILSNQLNLNCEDLRRIQEQKRELMVDLNQVEMLREIILSILSYDQLLLNVSMCVRNMKRKDIIMQTFYQYLMSKKTQFSFKFQAQNDIISITDDYMRANKDLLNLEGEKKQLQQQISEQLREINILKSQLQQINQNLDNNENTFKIHYAKECSSYYEQYLKEKNIQLKDIMFAYGKAYVEKLEQDIKEEFDKANKMNIDRIKEQLTTLNQNMQTITDKRTKNFMILQEEIKPQYEEYQMKLKQSESKQISLNDELADIINKERVYIQQLNCILSDQFDLRNKKFNKGSALCNLQELMQASEEEAQFNYNQIVQLVLNQNTLKQDEKEISTYNHLQLLKEKMSILQEELVNMTRADVGNIAQIEAQLTKSESIMKDYHSKIEQIHSVLKDQLSKMNLDSDTIFNTFNLNFSAQVLNVKDLINKNQDRMKAIQDLANNGKFESKSNNTDQVKRSRCSKSMYIDISKSSSKQQSNHNQSLIQQSRNNMTNSQVQPKYGKITIDMNFLASMPDVKTVNTQQLQTSIMNSNSSFNQNKENLQPMNSSIRGTSPLLPNQKLNQSQKDDMMSSNYSEAFFNSNNSKSNNRLNNSGRTQSQTFQNKRQNSIGNVTLTSGRIPSSILLDPLYNELTSTNSIQSYTLQSSGFQQQQYQQPQRNGESQKSIQQITSSSNLTNLSSFNSPPSLSAQKNKSLFKRANSFNNTSSQQLNNNSSGNIAQQIHKITNSNNFNQQPNKNSNTNLHFTAWKNQSSSRSNLNCSNINNVSGTNLNNNSGSNITCNNFNNTFRDFSPNNKSMLQNYNFQPAYNNQHKNFQKQDQDRSEQNITLNLSTINHVHNGNSNFNHNNNNNNNNNNSNFNNLIHNNSLFHNISMNNNNNTKNQEQASAFLDISAINMISATNRNDLSGVFTQTLINNGNSSNNFNNSRVQSKNSNFLNENKYSIYDDNNISLNTNNDKSVIMTENNNQRALNTSQNRRLNSYSTHQAYCNNLNSKQSISSINSQSNSRYIEIYKMYGVSKENFVKKQVYDPINNNSKPTSFGYAKRFLRFNEKNQNLEILKEEIINQQSRKTIEQAYSKLLIKKINIPAITSSILEYKNEYRFKEPEDELISKFVNCSNLPFSIEVEKMGKIECIALNEEDLIYLAKIFAQ</sequence>
<dbReference type="eggNOG" id="KOG2063">
    <property type="taxonomic scope" value="Eukaryota"/>
</dbReference>
<feature type="coiled-coil region" evidence="1">
    <location>
        <begin position="635"/>
        <end position="683"/>
    </location>
</feature>
<feature type="region of interest" description="Disordered" evidence="2">
    <location>
        <begin position="1282"/>
        <end position="1364"/>
    </location>
</feature>